<name>A0A1N6H942_9MICO</name>
<keyword evidence="2" id="KW-1185">Reference proteome</keyword>
<evidence type="ECO:0000313" key="2">
    <source>
        <dbReference type="Proteomes" id="UP000184699"/>
    </source>
</evidence>
<dbReference type="EMBL" id="FSRJ01000004">
    <property type="protein sequence ID" value="SIO16187.1"/>
    <property type="molecule type" value="Genomic_DNA"/>
</dbReference>
<gene>
    <name evidence="1" type="ORF">SAMN05443544_2987</name>
</gene>
<dbReference type="AlphaFoldDB" id="A0A1N6H942"/>
<protein>
    <submittedName>
        <fullName evidence="1">Uncharacterized protein</fullName>
    </submittedName>
</protein>
<sequence length="186" mass="19536">MYGSTEVLSTRASDARHAAEVLRVRARGLLADAGSMGWDSPAGELMRARLEETAATLGAQATALEDVAAALDVHVRSVEQVRAAIAEAERLVTGIWNTAANVAWNTVEVVRDVAEGAVTHAMRMIGPVLATPGVVSVAVYELGGAEFTQDEVSRARSLVGAIPALPQPGSRDWLDLRATVTAHGWG</sequence>
<accession>A0A1N6H942</accession>
<evidence type="ECO:0000313" key="1">
    <source>
        <dbReference type="EMBL" id="SIO16187.1"/>
    </source>
</evidence>
<proteinExistence type="predicted"/>
<organism evidence="1 2">
    <name type="scientific">Agromyces cerinus subsp. cerinus</name>
    <dbReference type="NCBI Taxonomy" id="232089"/>
    <lineage>
        <taxon>Bacteria</taxon>
        <taxon>Bacillati</taxon>
        <taxon>Actinomycetota</taxon>
        <taxon>Actinomycetes</taxon>
        <taxon>Micrococcales</taxon>
        <taxon>Microbacteriaceae</taxon>
        <taxon>Agromyces</taxon>
    </lineage>
</organism>
<reference evidence="2" key="1">
    <citation type="submission" date="2016-11" db="EMBL/GenBank/DDBJ databases">
        <authorList>
            <person name="Varghese N."/>
            <person name="Submissions S."/>
        </authorList>
    </citation>
    <scope>NUCLEOTIDE SEQUENCE [LARGE SCALE GENOMIC DNA]</scope>
    <source>
        <strain evidence="2">DSM 8595</strain>
    </source>
</reference>
<dbReference type="OrthoDB" id="4825404at2"/>
<dbReference type="STRING" id="232089.SAMN05443544_2987"/>
<dbReference type="RefSeq" id="WP_074261150.1">
    <property type="nucleotide sequence ID" value="NZ_FSRJ01000004.1"/>
</dbReference>
<dbReference type="Proteomes" id="UP000184699">
    <property type="component" value="Unassembled WGS sequence"/>
</dbReference>